<proteinExistence type="predicted"/>
<dbReference type="EMBL" id="HBEO01003930">
    <property type="protein sequence ID" value="CAD8470079.1"/>
    <property type="molecule type" value="Transcribed_RNA"/>
</dbReference>
<evidence type="ECO:0000256" key="1">
    <source>
        <dbReference type="ARBA" id="ARBA00022737"/>
    </source>
</evidence>
<dbReference type="SUPFAM" id="SSF52047">
    <property type="entry name" value="RNI-like"/>
    <property type="match status" value="1"/>
</dbReference>
<dbReference type="Gene3D" id="3.80.10.10">
    <property type="entry name" value="Ribonuclease Inhibitor"/>
    <property type="match status" value="2"/>
</dbReference>
<dbReference type="Pfam" id="PF13516">
    <property type="entry name" value="LRR_6"/>
    <property type="match status" value="5"/>
</dbReference>
<evidence type="ECO:0000313" key="2">
    <source>
        <dbReference type="EMBL" id="CAD8470079.1"/>
    </source>
</evidence>
<protein>
    <submittedName>
        <fullName evidence="2">Uncharacterized protein</fullName>
    </submittedName>
</protein>
<keyword evidence="1" id="KW-0677">Repeat</keyword>
<gene>
    <name evidence="2" type="ORF">HPHI1048_LOCUS2811</name>
</gene>
<dbReference type="PANTHER" id="PTHR24111:SF0">
    <property type="entry name" value="LEUCINE-RICH REPEAT-CONTAINING PROTEIN"/>
    <property type="match status" value="1"/>
</dbReference>
<dbReference type="AlphaFoldDB" id="A0A7S0E231"/>
<dbReference type="InterPro" id="IPR001611">
    <property type="entry name" value="Leu-rich_rpt"/>
</dbReference>
<dbReference type="SMART" id="SM00368">
    <property type="entry name" value="LRR_RI"/>
    <property type="match status" value="8"/>
</dbReference>
<dbReference type="InterPro" id="IPR052201">
    <property type="entry name" value="LRR-containing_regulator"/>
</dbReference>
<reference evidence="2" key="1">
    <citation type="submission" date="2021-01" db="EMBL/GenBank/DDBJ databases">
        <authorList>
            <person name="Corre E."/>
            <person name="Pelletier E."/>
            <person name="Niang G."/>
            <person name="Scheremetjew M."/>
            <person name="Finn R."/>
            <person name="Kale V."/>
            <person name="Holt S."/>
            <person name="Cochrane G."/>
            <person name="Meng A."/>
            <person name="Brown T."/>
            <person name="Cohen L."/>
        </authorList>
    </citation>
    <scope>NUCLEOTIDE SEQUENCE</scope>
    <source>
        <strain evidence="2">CCMP325</strain>
    </source>
</reference>
<sequence>MGALLKGNGRAMAAEALREGYVEACEGGERRPLSALLSFLDDVIGSQTQLSSLILKGNSKNAYPTRLDDGDLEALLKGMRKAGDVALREFDLSWNVISDHGIGILMDYLREFDNVIALRLSHNNFGIEGAKRIAEAINDCQSLSHLFLDGNKIEDRGGLILVEKLARNTSLRTISLGCMDLGHQTFTMLGKVLTQNNSITTLNIDRPILFSCQEESIYHLASGLKLNKTLRSLSIKNAGLRDHGCFLLCDNLMLNETLTELDLSSNRLSEISGQYIHNLLKKDLNLMRLKLSCNKLCDRGCEVLAQALPASSIVELDISYNEIGSQGIEALSVAIAHSTRLKMLCIWGNHLDSSSLQSYIAACNNCRSLSYTDVLMQIVDGEANAVRRIEPEDYYFPGLV</sequence>
<name>A0A7S0E231_9CRYP</name>
<accession>A0A7S0E231</accession>
<dbReference type="PANTHER" id="PTHR24111">
    <property type="entry name" value="LEUCINE-RICH REPEAT-CONTAINING PROTEIN 34"/>
    <property type="match status" value="1"/>
</dbReference>
<dbReference type="InterPro" id="IPR032675">
    <property type="entry name" value="LRR_dom_sf"/>
</dbReference>
<organism evidence="2">
    <name type="scientific">Hanusia phi</name>
    <dbReference type="NCBI Taxonomy" id="3032"/>
    <lineage>
        <taxon>Eukaryota</taxon>
        <taxon>Cryptophyceae</taxon>
        <taxon>Pyrenomonadales</taxon>
        <taxon>Geminigeraceae</taxon>
        <taxon>Hanusia</taxon>
    </lineage>
</organism>
<dbReference type="PROSITE" id="PS51450">
    <property type="entry name" value="LRR"/>
    <property type="match status" value="1"/>
</dbReference>